<protein>
    <submittedName>
        <fullName evidence="4">Prolyl oligopeptidase family serine peptidase</fullName>
    </submittedName>
</protein>
<evidence type="ECO:0000256" key="2">
    <source>
        <dbReference type="SAM" id="MobiDB-lite"/>
    </source>
</evidence>
<dbReference type="InterPro" id="IPR001375">
    <property type="entry name" value="Peptidase_S9_cat"/>
</dbReference>
<keyword evidence="1" id="KW-0378">Hydrolase</keyword>
<evidence type="ECO:0000256" key="1">
    <source>
        <dbReference type="ARBA" id="ARBA00022801"/>
    </source>
</evidence>
<dbReference type="SUPFAM" id="SSF53474">
    <property type="entry name" value="alpha/beta-Hydrolases"/>
    <property type="match status" value="1"/>
</dbReference>
<feature type="domain" description="Peptidase S9 prolyl oligopeptidase catalytic" evidence="3">
    <location>
        <begin position="417"/>
        <end position="622"/>
    </location>
</feature>
<feature type="region of interest" description="Disordered" evidence="2">
    <location>
        <begin position="626"/>
        <end position="684"/>
    </location>
</feature>
<keyword evidence="5" id="KW-1185">Reference proteome</keyword>
<feature type="compositionally biased region" description="Polar residues" evidence="2">
    <location>
        <begin position="350"/>
        <end position="366"/>
    </location>
</feature>
<dbReference type="InterPro" id="IPR029058">
    <property type="entry name" value="AB_hydrolase_fold"/>
</dbReference>
<dbReference type="EMBL" id="JBHTEB010000001">
    <property type="protein sequence ID" value="MFD0318104.1"/>
    <property type="molecule type" value="Genomic_DNA"/>
</dbReference>
<name>A0ABW2WKX9_9ACTN</name>
<feature type="compositionally biased region" description="Basic residues" evidence="2">
    <location>
        <begin position="633"/>
        <end position="643"/>
    </location>
</feature>
<accession>A0ABW2WKX9</accession>
<dbReference type="Gene3D" id="2.130.10.10">
    <property type="entry name" value="YVTN repeat-like/Quinoprotein amine dehydrogenase"/>
    <property type="match status" value="1"/>
</dbReference>
<evidence type="ECO:0000313" key="5">
    <source>
        <dbReference type="Proteomes" id="UP001597023"/>
    </source>
</evidence>
<dbReference type="Gene3D" id="3.40.50.1820">
    <property type="entry name" value="alpha/beta hydrolase"/>
    <property type="match status" value="1"/>
</dbReference>
<feature type="compositionally biased region" description="Low complexity" evidence="2">
    <location>
        <begin position="317"/>
        <end position="333"/>
    </location>
</feature>
<comment type="caution">
    <text evidence="4">The sequence shown here is derived from an EMBL/GenBank/DDBJ whole genome shotgun (WGS) entry which is preliminary data.</text>
</comment>
<feature type="region of interest" description="Disordered" evidence="2">
    <location>
        <begin position="301"/>
        <end position="370"/>
    </location>
</feature>
<dbReference type="Proteomes" id="UP001597023">
    <property type="component" value="Unassembled WGS sequence"/>
</dbReference>
<organism evidence="4 5">
    <name type="scientific">Streptomyces flavalbus</name>
    <dbReference type="NCBI Taxonomy" id="2665155"/>
    <lineage>
        <taxon>Bacteria</taxon>
        <taxon>Bacillati</taxon>
        <taxon>Actinomycetota</taxon>
        <taxon>Actinomycetes</taxon>
        <taxon>Kitasatosporales</taxon>
        <taxon>Streptomycetaceae</taxon>
        <taxon>Streptomyces</taxon>
    </lineage>
</organism>
<dbReference type="InterPro" id="IPR015943">
    <property type="entry name" value="WD40/YVTN_repeat-like_dom_sf"/>
</dbReference>
<dbReference type="Pfam" id="PF00326">
    <property type="entry name" value="Peptidase_S9"/>
    <property type="match status" value="1"/>
</dbReference>
<dbReference type="PANTHER" id="PTHR42776">
    <property type="entry name" value="SERINE PEPTIDASE S9 FAMILY MEMBER"/>
    <property type="match status" value="1"/>
</dbReference>
<evidence type="ECO:0000259" key="3">
    <source>
        <dbReference type="Pfam" id="PF00326"/>
    </source>
</evidence>
<feature type="compositionally biased region" description="Basic and acidic residues" evidence="2">
    <location>
        <begin position="665"/>
        <end position="675"/>
    </location>
</feature>
<evidence type="ECO:0000313" key="4">
    <source>
        <dbReference type="EMBL" id="MFD0318104.1"/>
    </source>
</evidence>
<dbReference type="PANTHER" id="PTHR42776:SF27">
    <property type="entry name" value="DIPEPTIDYL PEPTIDASE FAMILY MEMBER 6"/>
    <property type="match status" value="1"/>
</dbReference>
<dbReference type="RefSeq" id="WP_381614546.1">
    <property type="nucleotide sequence ID" value="NZ_JBHTEB010000001.1"/>
</dbReference>
<reference evidence="5" key="1">
    <citation type="journal article" date="2019" name="Int. J. Syst. Evol. Microbiol.">
        <title>The Global Catalogue of Microorganisms (GCM) 10K type strain sequencing project: providing services to taxonomists for standard genome sequencing and annotation.</title>
        <authorList>
            <consortium name="The Broad Institute Genomics Platform"/>
            <consortium name="The Broad Institute Genome Sequencing Center for Infectious Disease"/>
            <person name="Wu L."/>
            <person name="Ma J."/>
        </authorList>
    </citation>
    <scope>NUCLEOTIDE SEQUENCE [LARGE SCALE GENOMIC DNA]</scope>
    <source>
        <strain evidence="5">CGMCC 4.7400</strain>
    </source>
</reference>
<dbReference type="SUPFAM" id="SSF82171">
    <property type="entry name" value="DPP6 N-terminal domain-like"/>
    <property type="match status" value="1"/>
</dbReference>
<proteinExistence type="predicted"/>
<gene>
    <name evidence="4" type="ORF">ACFQZ6_28610</name>
</gene>
<sequence>MSGGIGPAVHVPSFAARDGRRAVETRYVDGLPQIVAWDLTTGQRRQATTAPLGVETAAIEPDGRGLWWFDAAPDGQGRWLRGPFEGGQPRPALDGVPTGRMHGLAFDARSGLAAVGVGVADRSWYYLGRPGEHARLVAEEPGYAPVVDLAPGARLLATAGCPTGPAAVRLWSPASGDLVDTIPGDTGDGEGGAVWALGFRPDRTTTRPELLLVLERAGRYTLACWRQGEGLRTHGPGSALDFDTEITACWYGPGRTALVQQDRAGRSRLLRVDLDRGTTTALPTPEGTVIDFSPAPDGTVHYLWSRDGEPPRPLVCPPESQESAESAESAEGAEGAEGAERPGRSGRPGHSTTAPHRTAPGGTTASSRRELWTPRPYGRIHSFVATPPGRAPGHRPWPTLFLVHGGPHTHDRDAYDTRTEALLQAGFAVVRTNYRGSTGYGPRWRDDFGHRVGLAQLEDLAAVRGHLIDAGVSEPGRTGLCGYSWGGYLTLLAMGVQPRLWDVGLAVAPVADYTAAYRATTPALREVDDRLFGGTPEQVPDRYRAACPMTYVGRVRGPLFLAASADDEKCPPDQIERYLAALRRRDVPHRVRWLGGGHDVGRDPAGHAAAWAAMVRYADDALRASSKTADRRHSGRTGSHHPVHPTEETVETDTDTDTDTEEEIQERGQSHEASRTARRPHQRH</sequence>
<feature type="compositionally biased region" description="Acidic residues" evidence="2">
    <location>
        <begin position="648"/>
        <end position="664"/>
    </location>
</feature>